<dbReference type="SUPFAM" id="SSF110993">
    <property type="entry name" value="eIF-2-alpha, C-terminal domain"/>
    <property type="match status" value="1"/>
</dbReference>
<evidence type="ECO:0000256" key="9">
    <source>
        <dbReference type="ARBA" id="ARBA00033370"/>
    </source>
</evidence>
<dbReference type="GO" id="GO:0043022">
    <property type="term" value="F:ribosome binding"/>
    <property type="evidence" value="ECO:0007669"/>
    <property type="project" value="TreeGrafter"/>
</dbReference>
<organism evidence="12">
    <name type="scientific">Hyalella azteca</name>
    <name type="common">Amphipod</name>
    <dbReference type="NCBI Taxonomy" id="294128"/>
    <lineage>
        <taxon>Eukaryota</taxon>
        <taxon>Metazoa</taxon>
        <taxon>Ecdysozoa</taxon>
        <taxon>Arthropoda</taxon>
        <taxon>Crustacea</taxon>
        <taxon>Multicrustacea</taxon>
        <taxon>Malacostraca</taxon>
        <taxon>Eumalacostraca</taxon>
        <taxon>Peracarida</taxon>
        <taxon>Amphipoda</taxon>
        <taxon>Senticaudata</taxon>
        <taxon>Talitrida</taxon>
        <taxon>Talitroidea</taxon>
        <taxon>Hyalellidae</taxon>
        <taxon>Hyalella</taxon>
    </lineage>
</organism>
<evidence type="ECO:0000313" key="12">
    <source>
        <dbReference type="EMBL" id="KAA0193419.1"/>
    </source>
</evidence>
<keyword evidence="4" id="KW-0963">Cytoplasm</keyword>
<dbReference type="CDD" id="cd04452">
    <property type="entry name" value="S1_IF2_alpha"/>
    <property type="match status" value="1"/>
</dbReference>
<evidence type="ECO:0000256" key="10">
    <source>
        <dbReference type="SAM" id="MobiDB-lite"/>
    </source>
</evidence>
<dbReference type="Gene3D" id="1.10.150.190">
    <property type="entry name" value="Translation initiation factor 2, subunit 1, domain 2"/>
    <property type="match status" value="1"/>
</dbReference>
<keyword evidence="13" id="KW-1185">Reference proteome</keyword>
<feature type="domain" description="S1 motif" evidence="11">
    <location>
        <begin position="16"/>
        <end position="87"/>
    </location>
</feature>
<dbReference type="InterPro" id="IPR011488">
    <property type="entry name" value="TIF_2_asu"/>
</dbReference>
<keyword evidence="8" id="KW-0648">Protein biosynthesis</keyword>
<dbReference type="Proteomes" id="UP000694843">
    <property type="component" value="Unplaced"/>
</dbReference>
<dbReference type="GO" id="GO:0005829">
    <property type="term" value="C:cytosol"/>
    <property type="evidence" value="ECO:0007669"/>
    <property type="project" value="UniProtKB-SubCell"/>
</dbReference>
<evidence type="ECO:0000259" key="11">
    <source>
        <dbReference type="PROSITE" id="PS50126"/>
    </source>
</evidence>
<proteinExistence type="inferred from homology"/>
<dbReference type="GeneID" id="108669822"/>
<dbReference type="InterPro" id="IPR044126">
    <property type="entry name" value="S1_IF2_alpha"/>
</dbReference>
<dbReference type="RefSeq" id="XP_018012727.1">
    <property type="nucleotide sequence ID" value="XM_018157238.2"/>
</dbReference>
<comment type="similarity">
    <text evidence="2">Belongs to the eIF-2-alpha family.</text>
</comment>
<evidence type="ECO:0000256" key="1">
    <source>
        <dbReference type="ARBA" id="ARBA00004514"/>
    </source>
</evidence>
<protein>
    <recommendedName>
        <fullName evidence="3">Eukaryotic translation initiation factor 2 subunit 1</fullName>
    </recommendedName>
    <alternativeName>
        <fullName evidence="9">Eukaryotic translation initiation factor 2 subunit alpha</fullName>
    </alternativeName>
</protein>
<evidence type="ECO:0000256" key="3">
    <source>
        <dbReference type="ARBA" id="ARBA00020950"/>
    </source>
</evidence>
<dbReference type="GO" id="GO:0005850">
    <property type="term" value="C:eukaryotic translation initiation factor 2 complex"/>
    <property type="evidence" value="ECO:0007669"/>
    <property type="project" value="TreeGrafter"/>
</dbReference>
<feature type="region of interest" description="Disordered" evidence="10">
    <location>
        <begin position="290"/>
        <end position="317"/>
    </location>
</feature>
<keyword evidence="7" id="KW-0694">RNA-binding</keyword>
<dbReference type="Gene3D" id="2.40.50.140">
    <property type="entry name" value="Nucleic acid-binding proteins"/>
    <property type="match status" value="1"/>
</dbReference>
<dbReference type="SMART" id="SM00316">
    <property type="entry name" value="S1"/>
    <property type="match status" value="1"/>
</dbReference>
<dbReference type="Proteomes" id="UP000711488">
    <property type="component" value="Unassembled WGS sequence"/>
</dbReference>
<dbReference type="PANTHER" id="PTHR10602:SF0">
    <property type="entry name" value="EUKARYOTIC TRANSLATION INITIATION FACTOR 2 SUBUNIT 1"/>
    <property type="match status" value="1"/>
</dbReference>
<dbReference type="InterPro" id="IPR024055">
    <property type="entry name" value="TIF2_asu_C"/>
</dbReference>
<dbReference type="InterPro" id="IPR024054">
    <property type="entry name" value="TIF2_asu_middle_sf"/>
</dbReference>
<keyword evidence="6" id="KW-0597">Phosphoprotein</keyword>
<dbReference type="PROSITE" id="PS50126">
    <property type="entry name" value="S1"/>
    <property type="match status" value="1"/>
</dbReference>
<reference evidence="12" key="1">
    <citation type="submission" date="2014-08" db="EMBL/GenBank/DDBJ databases">
        <authorList>
            <person name="Murali S."/>
            <person name="Richards S."/>
            <person name="Bandaranaike D."/>
            <person name="Bellair M."/>
            <person name="Blankenburg K."/>
            <person name="Chao H."/>
            <person name="Dinh H."/>
            <person name="Doddapaneni H."/>
            <person name="Dugan-Rocha S."/>
            <person name="Elkadiri S."/>
            <person name="Gnanaolivu R."/>
            <person name="Hughes D."/>
            <person name="Lee S."/>
            <person name="Li M."/>
            <person name="Ming W."/>
            <person name="Munidasa M."/>
            <person name="Muniz J."/>
            <person name="Nguyen L."/>
            <person name="Osuji N."/>
            <person name="Pu L.-L."/>
            <person name="Puazo M."/>
            <person name="Skinner E."/>
            <person name="Qu C."/>
            <person name="Quiroz J."/>
            <person name="Raj R."/>
            <person name="Weissenberger G."/>
            <person name="Xin Y."/>
            <person name="Zou X."/>
            <person name="Han Y."/>
            <person name="Worley K."/>
            <person name="Muzny D."/>
            <person name="Gibbs R."/>
        </authorList>
    </citation>
    <scope>NUCLEOTIDE SEQUENCE</scope>
    <source>
        <strain evidence="12">HAZT.00-mixed</strain>
        <tissue evidence="12">Whole organism</tissue>
    </source>
</reference>
<evidence type="ECO:0000256" key="4">
    <source>
        <dbReference type="ARBA" id="ARBA00022490"/>
    </source>
</evidence>
<dbReference type="GO" id="GO:0003723">
    <property type="term" value="F:RNA binding"/>
    <property type="evidence" value="ECO:0007669"/>
    <property type="project" value="UniProtKB-KW"/>
</dbReference>
<dbReference type="Gene3D" id="3.30.70.1130">
    <property type="entry name" value="EIF_2_alpha"/>
    <property type="match status" value="1"/>
</dbReference>
<dbReference type="Pfam" id="PF00575">
    <property type="entry name" value="S1"/>
    <property type="match status" value="1"/>
</dbReference>
<dbReference type="Pfam" id="PF07541">
    <property type="entry name" value="EIF_2_alpha"/>
    <property type="match status" value="1"/>
</dbReference>
<dbReference type="KEGG" id="hazt:108669822"/>
<dbReference type="SUPFAM" id="SSF116742">
    <property type="entry name" value="eIF2alpha middle domain-like"/>
    <property type="match status" value="1"/>
</dbReference>
<reference evidence="14" key="4">
    <citation type="submission" date="2025-04" db="UniProtKB">
        <authorList>
            <consortium name="RefSeq"/>
        </authorList>
    </citation>
    <scope>IDENTIFICATION</scope>
    <source>
        <tissue evidence="14">Whole organism</tissue>
    </source>
</reference>
<keyword evidence="5 14" id="KW-0396">Initiation factor</keyword>
<dbReference type="SUPFAM" id="SSF50249">
    <property type="entry name" value="Nucleic acid-binding proteins"/>
    <property type="match status" value="1"/>
</dbReference>
<dbReference type="FunFam" id="1.10.150.190:FF:000001">
    <property type="entry name" value="Eukaryotic translation initiation factor 2 subunit 1"/>
    <property type="match status" value="1"/>
</dbReference>
<dbReference type="GO" id="GO:0033290">
    <property type="term" value="C:eukaryotic 48S preinitiation complex"/>
    <property type="evidence" value="ECO:0007669"/>
    <property type="project" value="TreeGrafter"/>
</dbReference>
<name>A0A6A0GZ39_HYAAZ</name>
<evidence type="ECO:0000313" key="14">
    <source>
        <dbReference type="RefSeq" id="XP_018012727.1"/>
    </source>
</evidence>
<dbReference type="EMBL" id="JQDR03010992">
    <property type="protein sequence ID" value="KAA0193419.1"/>
    <property type="molecule type" value="Genomic_DNA"/>
</dbReference>
<dbReference type="InterPro" id="IPR012340">
    <property type="entry name" value="NA-bd_OB-fold"/>
</dbReference>
<dbReference type="AlphaFoldDB" id="A0A6A0GZ39"/>
<dbReference type="FunFam" id="2.40.50.140:FF:000795">
    <property type="entry name" value="Eukaryotic translation initiation factor 2 subunit 1"/>
    <property type="match status" value="1"/>
</dbReference>
<comment type="subcellular location">
    <subcellularLocation>
        <location evidence="1">Cytoplasm</location>
        <location evidence="1">Cytosol</location>
    </subcellularLocation>
</comment>
<feature type="compositionally biased region" description="Basic and acidic residues" evidence="10">
    <location>
        <begin position="290"/>
        <end position="299"/>
    </location>
</feature>
<dbReference type="PANTHER" id="PTHR10602">
    <property type="entry name" value="EUKARYOTIC TRANSLATION INITIATION FACTOR 2 SUBUNIT 1"/>
    <property type="match status" value="1"/>
</dbReference>
<evidence type="ECO:0000256" key="2">
    <source>
        <dbReference type="ARBA" id="ARBA00007223"/>
    </source>
</evidence>
<reference evidence="12" key="2">
    <citation type="journal article" date="2018" name="Environ. Sci. Technol.">
        <title>The Toxicogenome of Hyalella azteca: A Model for Sediment Ecotoxicology and Evolutionary Toxicology.</title>
        <authorList>
            <person name="Poynton H.C."/>
            <person name="Hasenbein S."/>
            <person name="Benoit J.B."/>
            <person name="Sepulveda M.S."/>
            <person name="Poelchau M.F."/>
            <person name="Hughes D.S.T."/>
            <person name="Murali S.C."/>
            <person name="Chen S."/>
            <person name="Glastad K.M."/>
            <person name="Goodisman M.A.D."/>
            <person name="Werren J.H."/>
            <person name="Vineis J.H."/>
            <person name="Bowen J.L."/>
            <person name="Friedrich M."/>
            <person name="Jones J."/>
            <person name="Robertson H.M."/>
            <person name="Feyereisen R."/>
            <person name="Mechler-Hickson A."/>
            <person name="Mathers N."/>
            <person name="Lee C.E."/>
            <person name="Colbourne J.K."/>
            <person name="Biales A."/>
            <person name="Johnston J.S."/>
            <person name="Wellborn G.A."/>
            <person name="Rosendale A.J."/>
            <person name="Cridge A.G."/>
            <person name="Munoz-Torres M.C."/>
            <person name="Bain P.A."/>
            <person name="Manny A.R."/>
            <person name="Major K.M."/>
            <person name="Lambert F.N."/>
            <person name="Vulpe C.D."/>
            <person name="Tuck P."/>
            <person name="Blalock B.J."/>
            <person name="Lin Y.Y."/>
            <person name="Smith M.E."/>
            <person name="Ochoa-Acuna H."/>
            <person name="Chen M.M."/>
            <person name="Childers C.P."/>
            <person name="Qu J."/>
            <person name="Dugan S."/>
            <person name="Lee S.L."/>
            <person name="Chao H."/>
            <person name="Dinh H."/>
            <person name="Han Y."/>
            <person name="Doddapaneni H."/>
            <person name="Worley K.C."/>
            <person name="Muzny D.M."/>
            <person name="Gibbs R.A."/>
            <person name="Richards S."/>
        </authorList>
    </citation>
    <scope>NUCLEOTIDE SEQUENCE</scope>
    <source>
        <strain evidence="12">HAZT.00-mixed</strain>
        <tissue evidence="12">Whole organism</tissue>
    </source>
</reference>
<sequence length="317" mass="36070">MPLSCRFYSQKYPNIDDVVMVTVRSIGELGAYVQLLEYNNIEGMILLSELSRRRIRSMNKLIRVGRTEPLVVIRVDEEKGYIDLSKRRVSEEDVVRCTERFAKAKAVQSILRHTGELLGYKDDEEFEELYKQTAWKFEAKFKVQGSAYHAFKQAAVDHSVLDECELTEETKRVLISQIQSKLQPQAVKVRGDIEVYCYEYEGIDAVKTALREGIKDSTEEIPIKINLISPPLYVITTNTTEKEQGVLVLMDAIKHIESKIKEYGGVLSVKMPPKVVTDIEEAELARKIEAAEDAQREVAGDDEEEDQDMDGDIAEVA</sequence>
<dbReference type="InterPro" id="IPR003029">
    <property type="entry name" value="S1_domain"/>
</dbReference>
<dbReference type="OrthoDB" id="1685042at2759"/>
<evidence type="ECO:0000256" key="7">
    <source>
        <dbReference type="ARBA" id="ARBA00022884"/>
    </source>
</evidence>
<dbReference type="GO" id="GO:0003743">
    <property type="term" value="F:translation initiation factor activity"/>
    <property type="evidence" value="ECO:0007669"/>
    <property type="project" value="UniProtKB-KW"/>
</dbReference>
<evidence type="ECO:0000313" key="13">
    <source>
        <dbReference type="Proteomes" id="UP000694843"/>
    </source>
</evidence>
<accession>A0A6A0GZ39</accession>
<evidence type="ECO:0000256" key="5">
    <source>
        <dbReference type="ARBA" id="ARBA00022540"/>
    </source>
</evidence>
<evidence type="ECO:0000256" key="6">
    <source>
        <dbReference type="ARBA" id="ARBA00022553"/>
    </source>
</evidence>
<reference evidence="12" key="3">
    <citation type="submission" date="2019-06" db="EMBL/GenBank/DDBJ databases">
        <authorList>
            <person name="Poynton C."/>
            <person name="Hasenbein S."/>
            <person name="Benoit J.B."/>
            <person name="Sepulveda M.S."/>
            <person name="Poelchau M.F."/>
            <person name="Murali S.C."/>
            <person name="Chen S."/>
            <person name="Glastad K.M."/>
            <person name="Werren J.H."/>
            <person name="Vineis J.H."/>
            <person name="Bowen J.L."/>
            <person name="Friedrich M."/>
            <person name="Jones J."/>
            <person name="Robertson H.M."/>
            <person name="Feyereisen R."/>
            <person name="Mechler-Hickson A."/>
            <person name="Mathers N."/>
            <person name="Lee C.E."/>
            <person name="Colbourne J.K."/>
            <person name="Biales A."/>
            <person name="Johnston J.S."/>
            <person name="Wellborn G.A."/>
            <person name="Rosendale A.J."/>
            <person name="Cridge A.G."/>
            <person name="Munoz-Torres M.C."/>
            <person name="Bain P.A."/>
            <person name="Manny A.R."/>
            <person name="Major K.M."/>
            <person name="Lambert F.N."/>
            <person name="Vulpe C.D."/>
            <person name="Tuck P."/>
            <person name="Blalock B.J."/>
            <person name="Lin Y.-Y."/>
            <person name="Smith M.E."/>
            <person name="Ochoa-Acuna H."/>
            <person name="Chen M.-J.M."/>
            <person name="Childers C.P."/>
            <person name="Qu J."/>
            <person name="Dugan S."/>
            <person name="Lee S.L."/>
            <person name="Chao H."/>
            <person name="Dinh H."/>
            <person name="Han Y."/>
            <person name="Doddapaneni H."/>
            <person name="Worley K.C."/>
            <person name="Muzny D.M."/>
            <person name="Gibbs R.A."/>
            <person name="Richards S."/>
        </authorList>
    </citation>
    <scope>NUCLEOTIDE SEQUENCE</scope>
    <source>
        <strain evidence="12">HAZT.00-mixed</strain>
        <tissue evidence="12">Whole organism</tissue>
    </source>
</reference>
<gene>
    <name evidence="14" type="primary">LOC108669822</name>
    <name evidence="12" type="ORF">HAZT_HAZT000226</name>
</gene>
<feature type="compositionally biased region" description="Acidic residues" evidence="10">
    <location>
        <begin position="300"/>
        <end position="317"/>
    </location>
</feature>
<dbReference type="OMA" id="DVNEHQR"/>
<dbReference type="CTD" id="32617"/>
<evidence type="ECO:0000256" key="8">
    <source>
        <dbReference type="ARBA" id="ARBA00022917"/>
    </source>
</evidence>
<dbReference type="FunFam" id="3.30.70.1130:FF:000001">
    <property type="entry name" value="Eukaryotic translation initiation factor 2 subunit 1"/>
    <property type="match status" value="1"/>
</dbReference>